<dbReference type="PANTHER" id="PTHR45835">
    <property type="entry name" value="YALI0A06105P"/>
    <property type="match status" value="1"/>
</dbReference>
<protein>
    <recommendedName>
        <fullName evidence="3">Integrase catalytic domain-containing protein</fullName>
    </recommendedName>
</protein>
<evidence type="ECO:0000313" key="2">
    <source>
        <dbReference type="Proteomes" id="UP001234989"/>
    </source>
</evidence>
<dbReference type="AlphaFoldDB" id="A0AAF0ZJY4"/>
<dbReference type="InterPro" id="IPR012337">
    <property type="entry name" value="RNaseH-like_sf"/>
</dbReference>
<evidence type="ECO:0008006" key="3">
    <source>
        <dbReference type="Google" id="ProtNLM"/>
    </source>
</evidence>
<accession>A0AAF0ZJY4</accession>
<gene>
    <name evidence="1" type="ORF">MTR67_035132</name>
</gene>
<dbReference type="EMBL" id="CP133619">
    <property type="protein sequence ID" value="WMV41747.1"/>
    <property type="molecule type" value="Genomic_DNA"/>
</dbReference>
<dbReference type="Proteomes" id="UP001234989">
    <property type="component" value="Chromosome 8"/>
</dbReference>
<proteinExistence type="predicted"/>
<name>A0AAF0ZJY4_SOLVR</name>
<dbReference type="PANTHER" id="PTHR45835:SF91">
    <property type="entry name" value="RETROTRANSPOSON, TY3-GYPSY SUBCLASS-LIKE PROTEIN"/>
    <property type="match status" value="1"/>
</dbReference>
<organism evidence="1 2">
    <name type="scientific">Solanum verrucosum</name>
    <dbReference type="NCBI Taxonomy" id="315347"/>
    <lineage>
        <taxon>Eukaryota</taxon>
        <taxon>Viridiplantae</taxon>
        <taxon>Streptophyta</taxon>
        <taxon>Embryophyta</taxon>
        <taxon>Tracheophyta</taxon>
        <taxon>Spermatophyta</taxon>
        <taxon>Magnoliopsida</taxon>
        <taxon>eudicotyledons</taxon>
        <taxon>Gunneridae</taxon>
        <taxon>Pentapetalae</taxon>
        <taxon>asterids</taxon>
        <taxon>lamiids</taxon>
        <taxon>Solanales</taxon>
        <taxon>Solanaceae</taxon>
        <taxon>Solanoideae</taxon>
        <taxon>Solaneae</taxon>
        <taxon>Solanum</taxon>
    </lineage>
</organism>
<keyword evidence="2" id="KW-1185">Reference proteome</keyword>
<reference evidence="1" key="1">
    <citation type="submission" date="2023-08" db="EMBL/GenBank/DDBJ databases">
        <title>A de novo genome assembly of Solanum verrucosum Schlechtendal, a Mexican diploid species geographically isolated from the other diploid A-genome species in potato relatives.</title>
        <authorList>
            <person name="Hosaka K."/>
        </authorList>
    </citation>
    <scope>NUCLEOTIDE SEQUENCE</scope>
    <source>
        <tissue evidence="1">Young leaves</tissue>
    </source>
</reference>
<sequence>MVAECPKCQQVKAEHQRPGGLTHKIELPLYMINMDVTSDLPQTPRRYDSIWVIINRLTKSAHLLPVRTTYSAKDYARFYIQEIARLYEVQLFIISNRWA</sequence>
<dbReference type="SUPFAM" id="SSF53098">
    <property type="entry name" value="Ribonuclease H-like"/>
    <property type="match status" value="1"/>
</dbReference>
<evidence type="ECO:0000313" key="1">
    <source>
        <dbReference type="EMBL" id="WMV41747.1"/>
    </source>
</evidence>